<dbReference type="AlphaFoldDB" id="A0AAD7CGS8"/>
<feature type="compositionally biased region" description="Low complexity" evidence="1">
    <location>
        <begin position="126"/>
        <end position="142"/>
    </location>
</feature>
<proteinExistence type="predicted"/>
<comment type="caution">
    <text evidence="2">The sequence shown here is derived from an EMBL/GenBank/DDBJ whole genome shotgun (WGS) entry which is preliminary data.</text>
</comment>
<sequence length="149" mass="16390">MGLRIWTCVDSVSCSSRPCWHHGSVYAQRLPARSSPSRPPLRLSPSSFSDLKLTLITSFESNGHCPSSRPCPSLIPSFLRGACGYHRLPRLVKCGGHQRCSLKLDPSSAVAMPIRHRTQTHTRLNSPHWPSLSSSPSAPAPHHSLHRSV</sequence>
<reference evidence="2" key="1">
    <citation type="submission" date="2023-03" db="EMBL/GenBank/DDBJ databases">
        <title>Massive genome expansion in bonnet fungi (Mycena s.s.) driven by repeated elements and novel gene families across ecological guilds.</title>
        <authorList>
            <consortium name="Lawrence Berkeley National Laboratory"/>
            <person name="Harder C.B."/>
            <person name="Miyauchi S."/>
            <person name="Viragh M."/>
            <person name="Kuo A."/>
            <person name="Thoen E."/>
            <person name="Andreopoulos B."/>
            <person name="Lu D."/>
            <person name="Skrede I."/>
            <person name="Drula E."/>
            <person name="Henrissat B."/>
            <person name="Morin E."/>
            <person name="Kohler A."/>
            <person name="Barry K."/>
            <person name="LaButti K."/>
            <person name="Morin E."/>
            <person name="Salamov A."/>
            <person name="Lipzen A."/>
            <person name="Mereny Z."/>
            <person name="Hegedus B."/>
            <person name="Baldrian P."/>
            <person name="Stursova M."/>
            <person name="Weitz H."/>
            <person name="Taylor A."/>
            <person name="Grigoriev I.V."/>
            <person name="Nagy L.G."/>
            <person name="Martin F."/>
            <person name="Kauserud H."/>
        </authorList>
    </citation>
    <scope>NUCLEOTIDE SEQUENCE</scope>
    <source>
        <strain evidence="2">9284</strain>
    </source>
</reference>
<evidence type="ECO:0000256" key="1">
    <source>
        <dbReference type="SAM" id="MobiDB-lite"/>
    </source>
</evidence>
<protein>
    <submittedName>
        <fullName evidence="2">Uncharacterized protein</fullName>
    </submittedName>
</protein>
<gene>
    <name evidence="2" type="ORF">FB45DRAFT_1052433</name>
</gene>
<feature type="region of interest" description="Disordered" evidence="1">
    <location>
        <begin position="118"/>
        <end position="149"/>
    </location>
</feature>
<dbReference type="Proteomes" id="UP001221142">
    <property type="component" value="Unassembled WGS sequence"/>
</dbReference>
<name>A0AAD7CGS8_9AGAR</name>
<organism evidence="2 3">
    <name type="scientific">Roridomyces roridus</name>
    <dbReference type="NCBI Taxonomy" id="1738132"/>
    <lineage>
        <taxon>Eukaryota</taxon>
        <taxon>Fungi</taxon>
        <taxon>Dikarya</taxon>
        <taxon>Basidiomycota</taxon>
        <taxon>Agaricomycotina</taxon>
        <taxon>Agaricomycetes</taxon>
        <taxon>Agaricomycetidae</taxon>
        <taxon>Agaricales</taxon>
        <taxon>Marasmiineae</taxon>
        <taxon>Mycenaceae</taxon>
        <taxon>Roridomyces</taxon>
    </lineage>
</organism>
<dbReference type="EMBL" id="JARKIF010000002">
    <property type="protein sequence ID" value="KAJ7648067.1"/>
    <property type="molecule type" value="Genomic_DNA"/>
</dbReference>
<keyword evidence="3" id="KW-1185">Reference proteome</keyword>
<evidence type="ECO:0000313" key="2">
    <source>
        <dbReference type="EMBL" id="KAJ7648067.1"/>
    </source>
</evidence>
<evidence type="ECO:0000313" key="3">
    <source>
        <dbReference type="Proteomes" id="UP001221142"/>
    </source>
</evidence>
<accession>A0AAD7CGS8</accession>